<evidence type="ECO:0000313" key="2">
    <source>
        <dbReference type="Proteomes" id="UP000196531"/>
    </source>
</evidence>
<organism evidence="1 2">
    <name type="scientific">Halobacteriovorax marinus</name>
    <dbReference type="NCBI Taxonomy" id="97084"/>
    <lineage>
        <taxon>Bacteria</taxon>
        <taxon>Pseudomonadati</taxon>
        <taxon>Bdellovibrionota</taxon>
        <taxon>Bacteriovoracia</taxon>
        <taxon>Bacteriovoracales</taxon>
        <taxon>Halobacteriovoraceae</taxon>
        <taxon>Halobacteriovorax</taxon>
    </lineage>
</organism>
<name>A0A1Y5F358_9BACT</name>
<sequence>MCALLFSCGASKHGNDISDAQTGASFSTEVKSLNFQSVEVAYKICNAFRSKRNYWHAQPVIGMTANISFGYTDCDSDTADIDIASIIKGPLLSSPMVFDSLSSENYDKEVQTDLHGDLRTVCPTILAGSTPLEFISSGSDRIYTTFVNVSPTLDRFSLIHAKLNDDKTSYISDEVIVIDVLTSTTDDKLLGTVTSTTTSKVCGENKTNETSFQFLDSIL</sequence>
<evidence type="ECO:0000313" key="1">
    <source>
        <dbReference type="EMBL" id="OUR94115.1"/>
    </source>
</evidence>
<dbReference type="AlphaFoldDB" id="A0A1Y5F358"/>
<reference evidence="2" key="1">
    <citation type="journal article" date="2017" name="Proc. Natl. Acad. Sci. U.S.A.">
        <title>Simulation of Deepwater Horizon oil plume reveals substrate specialization within a complex community of hydrocarbon-degraders.</title>
        <authorList>
            <person name="Hu P."/>
            <person name="Dubinsky E.A."/>
            <person name="Probst A.J."/>
            <person name="Wang J."/>
            <person name="Sieber C.M.K."/>
            <person name="Tom L.M."/>
            <person name="Gardinali P."/>
            <person name="Banfield J.F."/>
            <person name="Atlas R.M."/>
            <person name="Andersen G.L."/>
        </authorList>
    </citation>
    <scope>NUCLEOTIDE SEQUENCE [LARGE SCALE GENOMIC DNA]</scope>
</reference>
<comment type="caution">
    <text evidence="1">The sequence shown here is derived from an EMBL/GenBank/DDBJ whole genome shotgun (WGS) entry which is preliminary data.</text>
</comment>
<dbReference type="EMBL" id="MAAO01000011">
    <property type="protein sequence ID" value="OUR94115.1"/>
    <property type="molecule type" value="Genomic_DNA"/>
</dbReference>
<gene>
    <name evidence="1" type="ORF">A9Q84_17545</name>
</gene>
<accession>A0A1Y5F358</accession>
<dbReference type="Proteomes" id="UP000196531">
    <property type="component" value="Unassembled WGS sequence"/>
</dbReference>
<protein>
    <submittedName>
        <fullName evidence="1">Uncharacterized protein</fullName>
    </submittedName>
</protein>
<proteinExistence type="predicted"/>